<name>A0A8J2KTI4_9HEXA</name>
<keyword evidence="3" id="KW-1185">Reference proteome</keyword>
<feature type="compositionally biased region" description="Basic residues" evidence="1">
    <location>
        <begin position="28"/>
        <end position="41"/>
    </location>
</feature>
<accession>A0A8J2KTI4</accession>
<feature type="non-terminal residue" evidence="2">
    <location>
        <position position="1"/>
    </location>
</feature>
<dbReference type="EMBL" id="CAJVCH010445743">
    <property type="protein sequence ID" value="CAG7819302.1"/>
    <property type="molecule type" value="Genomic_DNA"/>
</dbReference>
<gene>
    <name evidence="2" type="ORF">AFUS01_LOCUS29761</name>
</gene>
<comment type="caution">
    <text evidence="2">The sequence shown here is derived from an EMBL/GenBank/DDBJ whole genome shotgun (WGS) entry which is preliminary data.</text>
</comment>
<evidence type="ECO:0000313" key="3">
    <source>
        <dbReference type="Proteomes" id="UP000708208"/>
    </source>
</evidence>
<protein>
    <submittedName>
        <fullName evidence="2">Uncharacterized protein</fullName>
    </submittedName>
</protein>
<evidence type="ECO:0000313" key="2">
    <source>
        <dbReference type="EMBL" id="CAG7819302.1"/>
    </source>
</evidence>
<evidence type="ECO:0000256" key="1">
    <source>
        <dbReference type="SAM" id="MobiDB-lite"/>
    </source>
</evidence>
<feature type="region of interest" description="Disordered" evidence="1">
    <location>
        <begin position="28"/>
        <end position="55"/>
    </location>
</feature>
<reference evidence="2" key="1">
    <citation type="submission" date="2021-06" db="EMBL/GenBank/DDBJ databases">
        <authorList>
            <person name="Hodson N. C."/>
            <person name="Mongue J. A."/>
            <person name="Jaron S. K."/>
        </authorList>
    </citation>
    <scope>NUCLEOTIDE SEQUENCE</scope>
</reference>
<proteinExistence type="predicted"/>
<dbReference type="AlphaFoldDB" id="A0A8J2KTI4"/>
<organism evidence="2 3">
    <name type="scientific">Allacma fusca</name>
    <dbReference type="NCBI Taxonomy" id="39272"/>
    <lineage>
        <taxon>Eukaryota</taxon>
        <taxon>Metazoa</taxon>
        <taxon>Ecdysozoa</taxon>
        <taxon>Arthropoda</taxon>
        <taxon>Hexapoda</taxon>
        <taxon>Collembola</taxon>
        <taxon>Symphypleona</taxon>
        <taxon>Sminthuridae</taxon>
        <taxon>Allacma</taxon>
    </lineage>
</organism>
<dbReference type="Proteomes" id="UP000708208">
    <property type="component" value="Unassembled WGS sequence"/>
</dbReference>
<sequence>MTDQKMSLLQQQFSSKARYFGSLSTHRKERNHWKSSLRHTKCPGIDPASKKQRRNLNRLRLTCPSSTADVGTKADIMQGIRSNKGWSKR</sequence>